<dbReference type="EMBL" id="GL732524">
    <property type="protein sequence ID" value="EFX89312.1"/>
    <property type="molecule type" value="Genomic_DNA"/>
</dbReference>
<feature type="region of interest" description="Disordered" evidence="1">
    <location>
        <begin position="80"/>
        <end position="102"/>
    </location>
</feature>
<dbReference type="AlphaFoldDB" id="E9FT52"/>
<dbReference type="InParanoid" id="E9FT52"/>
<reference evidence="2 3" key="1">
    <citation type="journal article" date="2011" name="Science">
        <title>The ecoresponsive genome of Daphnia pulex.</title>
        <authorList>
            <person name="Colbourne J.K."/>
            <person name="Pfrender M.E."/>
            <person name="Gilbert D."/>
            <person name="Thomas W.K."/>
            <person name="Tucker A."/>
            <person name="Oakley T.H."/>
            <person name="Tokishita S."/>
            <person name="Aerts A."/>
            <person name="Arnold G.J."/>
            <person name="Basu M.K."/>
            <person name="Bauer D.J."/>
            <person name="Caceres C.E."/>
            <person name="Carmel L."/>
            <person name="Casola C."/>
            <person name="Choi J.H."/>
            <person name="Detter J.C."/>
            <person name="Dong Q."/>
            <person name="Dusheyko S."/>
            <person name="Eads B.D."/>
            <person name="Frohlich T."/>
            <person name="Geiler-Samerotte K.A."/>
            <person name="Gerlach D."/>
            <person name="Hatcher P."/>
            <person name="Jogdeo S."/>
            <person name="Krijgsveld J."/>
            <person name="Kriventseva E.V."/>
            <person name="Kultz D."/>
            <person name="Laforsch C."/>
            <person name="Lindquist E."/>
            <person name="Lopez J."/>
            <person name="Manak J.R."/>
            <person name="Muller J."/>
            <person name="Pangilinan J."/>
            <person name="Patwardhan R.P."/>
            <person name="Pitluck S."/>
            <person name="Pritham E.J."/>
            <person name="Rechtsteiner A."/>
            <person name="Rho M."/>
            <person name="Rogozin I.B."/>
            <person name="Sakarya O."/>
            <person name="Salamov A."/>
            <person name="Schaack S."/>
            <person name="Shapiro H."/>
            <person name="Shiga Y."/>
            <person name="Skalitzky C."/>
            <person name="Smith Z."/>
            <person name="Souvorov A."/>
            <person name="Sung W."/>
            <person name="Tang Z."/>
            <person name="Tsuchiya D."/>
            <person name="Tu H."/>
            <person name="Vos H."/>
            <person name="Wang M."/>
            <person name="Wolf Y.I."/>
            <person name="Yamagata H."/>
            <person name="Yamada T."/>
            <person name="Ye Y."/>
            <person name="Shaw J.R."/>
            <person name="Andrews J."/>
            <person name="Crease T.J."/>
            <person name="Tang H."/>
            <person name="Lucas S.M."/>
            <person name="Robertson H.M."/>
            <person name="Bork P."/>
            <person name="Koonin E.V."/>
            <person name="Zdobnov E.M."/>
            <person name="Grigoriev I.V."/>
            <person name="Lynch M."/>
            <person name="Boore J.L."/>
        </authorList>
    </citation>
    <scope>NUCLEOTIDE SEQUENCE [LARGE SCALE GENOMIC DNA]</scope>
</reference>
<evidence type="ECO:0000313" key="3">
    <source>
        <dbReference type="Proteomes" id="UP000000305"/>
    </source>
</evidence>
<proteinExistence type="predicted"/>
<accession>E9FT52</accession>
<feature type="compositionally biased region" description="Basic and acidic residues" evidence="1">
    <location>
        <begin position="82"/>
        <end position="91"/>
    </location>
</feature>
<feature type="compositionally biased region" description="Polar residues" evidence="1">
    <location>
        <begin position="92"/>
        <end position="102"/>
    </location>
</feature>
<protein>
    <submittedName>
        <fullName evidence="2">Uncharacterized protein</fullName>
    </submittedName>
</protein>
<dbReference type="HOGENOM" id="CLU_2280192_0_0_1"/>
<name>E9FT52_DAPPU</name>
<evidence type="ECO:0000256" key="1">
    <source>
        <dbReference type="SAM" id="MobiDB-lite"/>
    </source>
</evidence>
<keyword evidence="3" id="KW-1185">Reference proteome</keyword>
<evidence type="ECO:0000313" key="2">
    <source>
        <dbReference type="EMBL" id="EFX89312.1"/>
    </source>
</evidence>
<sequence length="102" mass="11708">MFIPFVALTQTHIHICTIEDVTYEPEPTNINIYQYQQQPLRTCDSRYTLCFDGLDAPSHQRGNGGVGYRVEWCPSLTHAKQKREMDGHFSRTENGQETGNCN</sequence>
<dbReference type="KEGG" id="dpx:DAPPUDRAFT_233081"/>
<organism evidence="2 3">
    <name type="scientific">Daphnia pulex</name>
    <name type="common">Water flea</name>
    <dbReference type="NCBI Taxonomy" id="6669"/>
    <lineage>
        <taxon>Eukaryota</taxon>
        <taxon>Metazoa</taxon>
        <taxon>Ecdysozoa</taxon>
        <taxon>Arthropoda</taxon>
        <taxon>Crustacea</taxon>
        <taxon>Branchiopoda</taxon>
        <taxon>Diplostraca</taxon>
        <taxon>Cladocera</taxon>
        <taxon>Anomopoda</taxon>
        <taxon>Daphniidae</taxon>
        <taxon>Daphnia</taxon>
    </lineage>
</organism>
<dbReference type="Proteomes" id="UP000000305">
    <property type="component" value="Unassembled WGS sequence"/>
</dbReference>
<gene>
    <name evidence="2" type="ORF">DAPPUDRAFT_233081</name>
</gene>